<dbReference type="RefSeq" id="XP_064701144.1">
    <property type="nucleotide sequence ID" value="XM_064852680.1"/>
</dbReference>
<dbReference type="EMBL" id="JAVRRD010000036">
    <property type="protein sequence ID" value="KAK5045520.1"/>
    <property type="molecule type" value="Genomic_DNA"/>
</dbReference>
<dbReference type="Proteomes" id="UP001358417">
    <property type="component" value="Unassembled WGS sequence"/>
</dbReference>
<reference evidence="2 3" key="1">
    <citation type="submission" date="2023-08" db="EMBL/GenBank/DDBJ databases">
        <title>Black Yeasts Isolated from many extreme environments.</title>
        <authorList>
            <person name="Coleine C."/>
            <person name="Stajich J.E."/>
            <person name="Selbmann L."/>
        </authorList>
    </citation>
    <scope>NUCLEOTIDE SEQUENCE [LARGE SCALE GENOMIC DNA]</scope>
    <source>
        <strain evidence="2 3">CCFEE 5792</strain>
    </source>
</reference>
<accession>A0AAV9MYT9</accession>
<keyword evidence="3" id="KW-1185">Reference proteome</keyword>
<feature type="compositionally biased region" description="Basic and acidic residues" evidence="1">
    <location>
        <begin position="62"/>
        <end position="71"/>
    </location>
</feature>
<name>A0AAV9MYT9_9EURO</name>
<evidence type="ECO:0000313" key="2">
    <source>
        <dbReference type="EMBL" id="KAK5045520.1"/>
    </source>
</evidence>
<dbReference type="GeneID" id="89977299"/>
<gene>
    <name evidence="2" type="ORF">LTR84_009138</name>
</gene>
<feature type="region of interest" description="Disordered" evidence="1">
    <location>
        <begin position="56"/>
        <end position="96"/>
    </location>
</feature>
<organism evidence="2 3">
    <name type="scientific">Exophiala bonariae</name>
    <dbReference type="NCBI Taxonomy" id="1690606"/>
    <lineage>
        <taxon>Eukaryota</taxon>
        <taxon>Fungi</taxon>
        <taxon>Dikarya</taxon>
        <taxon>Ascomycota</taxon>
        <taxon>Pezizomycotina</taxon>
        <taxon>Eurotiomycetes</taxon>
        <taxon>Chaetothyriomycetidae</taxon>
        <taxon>Chaetothyriales</taxon>
        <taxon>Herpotrichiellaceae</taxon>
        <taxon>Exophiala</taxon>
    </lineage>
</organism>
<comment type="caution">
    <text evidence="2">The sequence shown here is derived from an EMBL/GenBank/DDBJ whole genome shotgun (WGS) entry which is preliminary data.</text>
</comment>
<proteinExistence type="predicted"/>
<evidence type="ECO:0000256" key="1">
    <source>
        <dbReference type="SAM" id="MobiDB-lite"/>
    </source>
</evidence>
<dbReference type="AlphaFoldDB" id="A0AAV9MYT9"/>
<sequence length="259" mass="28337">MKETQLAETSKHDDARLQAAKEECQQLRQSLLAARKRILGLNTALANVADSIGTSLGLASGNDKDPARSANEESEASENDRHAGSPRATRSPTLEDTNANAIAIHLPVSINDIYDLDTTNMTDISDSALHSAVELFPWATNVPLTGSPASFGVAVTQRTNQENKTDNIFEELDRAQTTVSRHAELDIVDKLTNLSEMEIANFERAYLHDSRISSDSYVMSPPGNINFPSVFSGHLAACEYFIKQSKAYKQRRSKGGSER</sequence>
<protein>
    <submittedName>
        <fullName evidence="2">Uncharacterized protein</fullName>
    </submittedName>
</protein>
<evidence type="ECO:0000313" key="3">
    <source>
        <dbReference type="Proteomes" id="UP001358417"/>
    </source>
</evidence>